<evidence type="ECO:0008006" key="3">
    <source>
        <dbReference type="Google" id="ProtNLM"/>
    </source>
</evidence>
<accession>A0A133XIE3</accession>
<dbReference type="AlphaFoldDB" id="A0A133XIE3"/>
<dbReference type="PIRSF" id="PIRSF016481">
    <property type="entry name" value="Pilus_assembly_PilP"/>
    <property type="match status" value="1"/>
</dbReference>
<dbReference type="STRING" id="281362.AT959_08255"/>
<comment type="caution">
    <text evidence="1">The sequence shown here is derived from an EMBL/GenBank/DDBJ whole genome shotgun (WGS) entry which is preliminary data.</text>
</comment>
<organism evidence="1 2">
    <name type="scientific">Dechloromonas denitrificans</name>
    <dbReference type="NCBI Taxonomy" id="281362"/>
    <lineage>
        <taxon>Bacteria</taxon>
        <taxon>Pseudomonadati</taxon>
        <taxon>Pseudomonadota</taxon>
        <taxon>Betaproteobacteria</taxon>
        <taxon>Rhodocyclales</taxon>
        <taxon>Azonexaceae</taxon>
        <taxon>Dechloromonas</taxon>
    </lineage>
</organism>
<sequence length="178" mass="19995">MILFSLCGVLAACSSGDHEELRQWMAESAKDMRGNIPKLPEVQPYQPVPYDVEAQLDPFKPGKIEPESKYKQAAGKGGAFQPDFEARELRNSLLEKYPIESLKMIGYLNVNKQPLAVVQVDDKVKQVRVGDYIGLDFGMVTKITDKDVELRELIQDSAGDWSERKSSLFLQSKEGSKK</sequence>
<gene>
    <name evidence="1" type="ORF">AT959_08255</name>
</gene>
<proteinExistence type="predicted"/>
<dbReference type="Pfam" id="PF04351">
    <property type="entry name" value="PilP"/>
    <property type="match status" value="1"/>
</dbReference>
<evidence type="ECO:0000313" key="1">
    <source>
        <dbReference type="EMBL" id="KXB30719.1"/>
    </source>
</evidence>
<dbReference type="Proteomes" id="UP000070186">
    <property type="component" value="Unassembled WGS sequence"/>
</dbReference>
<reference evidence="1 2" key="1">
    <citation type="submission" date="2015-12" db="EMBL/GenBank/DDBJ databases">
        <title>Nitrous oxide reduction kinetics distinguish bacteria harboring typical versus atypical NosZ.</title>
        <authorList>
            <person name="Yoon S."/>
            <person name="Nissen S."/>
            <person name="Park D."/>
            <person name="Sanford R.A."/>
            <person name="Loeffler F.E."/>
        </authorList>
    </citation>
    <scope>NUCLEOTIDE SEQUENCE [LARGE SCALE GENOMIC DNA]</scope>
    <source>
        <strain evidence="1 2">ATCC BAA-841</strain>
    </source>
</reference>
<evidence type="ECO:0000313" key="2">
    <source>
        <dbReference type="Proteomes" id="UP000070186"/>
    </source>
</evidence>
<keyword evidence="2" id="KW-1185">Reference proteome</keyword>
<dbReference type="RefSeq" id="WP_066882520.1">
    <property type="nucleotide sequence ID" value="NZ_LODL01000019.1"/>
</dbReference>
<protein>
    <recommendedName>
        <fullName evidence="3">Pilus assembly protein PilP</fullName>
    </recommendedName>
</protein>
<dbReference type="InterPro" id="IPR007446">
    <property type="entry name" value="PilP"/>
</dbReference>
<dbReference type="EMBL" id="LODL01000019">
    <property type="protein sequence ID" value="KXB30719.1"/>
    <property type="molecule type" value="Genomic_DNA"/>
</dbReference>
<dbReference type="Gene3D" id="2.30.30.830">
    <property type="match status" value="1"/>
</dbReference>
<name>A0A133XIE3_9RHOO</name>